<dbReference type="EMBL" id="JAPZBQ010000002">
    <property type="protein sequence ID" value="KAJ5344536.1"/>
    <property type="molecule type" value="Genomic_DNA"/>
</dbReference>
<reference evidence="2" key="1">
    <citation type="submission" date="2022-12" db="EMBL/GenBank/DDBJ databases">
        <authorList>
            <person name="Petersen C."/>
        </authorList>
    </citation>
    <scope>NUCLEOTIDE SEQUENCE</scope>
    <source>
        <strain evidence="2">IBT 35673</strain>
    </source>
</reference>
<comment type="caution">
    <text evidence="2">The sequence shown here is derived from an EMBL/GenBank/DDBJ whole genome shotgun (WGS) entry which is preliminary data.</text>
</comment>
<feature type="compositionally biased region" description="Basic and acidic residues" evidence="1">
    <location>
        <begin position="9"/>
        <end position="26"/>
    </location>
</feature>
<gene>
    <name evidence="2" type="ORF">N7452_002540</name>
</gene>
<accession>A0A9W9QRW7</accession>
<evidence type="ECO:0000313" key="3">
    <source>
        <dbReference type="Proteomes" id="UP001147695"/>
    </source>
</evidence>
<name>A0A9W9QRW7_PENBR</name>
<evidence type="ECO:0000256" key="1">
    <source>
        <dbReference type="SAM" id="MobiDB-lite"/>
    </source>
</evidence>
<protein>
    <submittedName>
        <fullName evidence="2">Uncharacterized protein</fullName>
    </submittedName>
</protein>
<feature type="region of interest" description="Disordered" evidence="1">
    <location>
        <begin position="1"/>
        <end position="26"/>
    </location>
</feature>
<reference evidence="2" key="2">
    <citation type="journal article" date="2023" name="IMA Fungus">
        <title>Comparative genomic study of the Penicillium genus elucidates a diverse pangenome and 15 lateral gene transfer events.</title>
        <authorList>
            <person name="Petersen C."/>
            <person name="Sorensen T."/>
            <person name="Nielsen M.R."/>
            <person name="Sondergaard T.E."/>
            <person name="Sorensen J.L."/>
            <person name="Fitzpatrick D.A."/>
            <person name="Frisvad J.C."/>
            <person name="Nielsen K.L."/>
        </authorList>
    </citation>
    <scope>NUCLEOTIDE SEQUENCE</scope>
    <source>
        <strain evidence="2">IBT 35673</strain>
    </source>
</reference>
<evidence type="ECO:0000313" key="2">
    <source>
        <dbReference type="EMBL" id="KAJ5344536.1"/>
    </source>
</evidence>
<sequence>MGPNQYSVREVKSAARRMEKRTSEAEKDWHLTRGGLRLRLTSFTKTVVDWWDMSMIDYSQLGLVIMDPINEPRTIMYVKEVWTKSHPERETIIYVISTE</sequence>
<dbReference type="Proteomes" id="UP001147695">
    <property type="component" value="Unassembled WGS sequence"/>
</dbReference>
<proteinExistence type="predicted"/>
<organism evidence="2 3">
    <name type="scientific">Penicillium brevicompactum</name>
    <dbReference type="NCBI Taxonomy" id="5074"/>
    <lineage>
        <taxon>Eukaryota</taxon>
        <taxon>Fungi</taxon>
        <taxon>Dikarya</taxon>
        <taxon>Ascomycota</taxon>
        <taxon>Pezizomycotina</taxon>
        <taxon>Eurotiomycetes</taxon>
        <taxon>Eurotiomycetidae</taxon>
        <taxon>Eurotiales</taxon>
        <taxon>Aspergillaceae</taxon>
        <taxon>Penicillium</taxon>
    </lineage>
</organism>
<dbReference type="AlphaFoldDB" id="A0A9W9QRW7"/>